<evidence type="ECO:0000313" key="2">
    <source>
        <dbReference type="EMBL" id="CAJ1066212.1"/>
    </source>
</evidence>
<accession>A0AAV1G167</accession>
<proteinExistence type="predicted"/>
<gene>
    <name evidence="2" type="ORF">XNOV1_A025090</name>
</gene>
<dbReference type="AlphaFoldDB" id="A0AAV1G167"/>
<keyword evidence="3" id="KW-1185">Reference proteome</keyword>
<name>A0AAV1G167_XYRNO</name>
<evidence type="ECO:0000256" key="1">
    <source>
        <dbReference type="SAM" id="MobiDB-lite"/>
    </source>
</evidence>
<feature type="region of interest" description="Disordered" evidence="1">
    <location>
        <begin position="1"/>
        <end position="22"/>
    </location>
</feature>
<dbReference type="EMBL" id="OY660873">
    <property type="protein sequence ID" value="CAJ1066212.1"/>
    <property type="molecule type" value="Genomic_DNA"/>
</dbReference>
<reference evidence="2" key="1">
    <citation type="submission" date="2023-08" db="EMBL/GenBank/DDBJ databases">
        <authorList>
            <person name="Alioto T."/>
            <person name="Alioto T."/>
            <person name="Gomez Garrido J."/>
        </authorList>
    </citation>
    <scope>NUCLEOTIDE SEQUENCE</scope>
</reference>
<sequence length="172" mass="19846">MAMESQKPLHHELPSQNSNTKDAGERITEDLISSLILKLYRHVSWRDILTIKLQNHNSIVERLYNRPMNDNSFLKVIEIENKEKFLKEVLKDLKNEIGPLKQTLRVAVSNLMAFDDAVLRCLKSKLEKTKKGSGVARFYGALGRPLRKSLHHRIRISSLHFYCMTLHLNTGA</sequence>
<protein>
    <submittedName>
        <fullName evidence="2">Uncharacterized protein</fullName>
    </submittedName>
</protein>
<evidence type="ECO:0000313" key="3">
    <source>
        <dbReference type="Proteomes" id="UP001178508"/>
    </source>
</evidence>
<organism evidence="2 3">
    <name type="scientific">Xyrichtys novacula</name>
    <name type="common">Pearly razorfish</name>
    <name type="synonym">Hemipteronotus novacula</name>
    <dbReference type="NCBI Taxonomy" id="13765"/>
    <lineage>
        <taxon>Eukaryota</taxon>
        <taxon>Metazoa</taxon>
        <taxon>Chordata</taxon>
        <taxon>Craniata</taxon>
        <taxon>Vertebrata</taxon>
        <taxon>Euteleostomi</taxon>
        <taxon>Actinopterygii</taxon>
        <taxon>Neopterygii</taxon>
        <taxon>Teleostei</taxon>
        <taxon>Neoteleostei</taxon>
        <taxon>Acanthomorphata</taxon>
        <taxon>Eupercaria</taxon>
        <taxon>Labriformes</taxon>
        <taxon>Labridae</taxon>
        <taxon>Xyrichtys</taxon>
    </lineage>
</organism>
<dbReference type="Proteomes" id="UP001178508">
    <property type="component" value="Chromosome 10"/>
</dbReference>